<protein>
    <recommendedName>
        <fullName evidence="3">Metallothionein-like protein</fullName>
    </recommendedName>
</protein>
<accession>A0A426YUG8</accession>
<proteinExistence type="predicted"/>
<organism evidence="1 2">
    <name type="scientific">Ensete ventricosum</name>
    <name type="common">Abyssinian banana</name>
    <name type="synonym">Musa ensete</name>
    <dbReference type="NCBI Taxonomy" id="4639"/>
    <lineage>
        <taxon>Eukaryota</taxon>
        <taxon>Viridiplantae</taxon>
        <taxon>Streptophyta</taxon>
        <taxon>Embryophyta</taxon>
        <taxon>Tracheophyta</taxon>
        <taxon>Spermatophyta</taxon>
        <taxon>Magnoliopsida</taxon>
        <taxon>Liliopsida</taxon>
        <taxon>Zingiberales</taxon>
        <taxon>Musaceae</taxon>
        <taxon>Ensete</taxon>
    </lineage>
</organism>
<sequence length="89" mass="10024">MMLRRIRWKDARELACVSRLRALWRGREEDKDVSGRYQVLSFPTTHVADSRDGLFRYVDEVIVAAEAAEHDGNCKCGAACACTDCKCGN</sequence>
<comment type="caution">
    <text evidence="1">The sequence shown here is derived from an EMBL/GenBank/DDBJ whole genome shotgun (WGS) entry which is preliminary data.</text>
</comment>
<reference evidence="1 2" key="1">
    <citation type="journal article" date="2014" name="Agronomy (Basel)">
        <title>A Draft Genome Sequence for Ensete ventricosum, the Drought-Tolerant Tree Against Hunger.</title>
        <authorList>
            <person name="Harrison J."/>
            <person name="Moore K.A."/>
            <person name="Paszkiewicz K."/>
            <person name="Jones T."/>
            <person name="Grant M."/>
            <person name="Ambacheew D."/>
            <person name="Muzemil S."/>
            <person name="Studholme D.J."/>
        </authorList>
    </citation>
    <scope>NUCLEOTIDE SEQUENCE [LARGE SCALE GENOMIC DNA]</scope>
</reference>
<dbReference type="EMBL" id="AMZH03010126">
    <property type="protein sequence ID" value="RRT55355.1"/>
    <property type="molecule type" value="Genomic_DNA"/>
</dbReference>
<dbReference type="Proteomes" id="UP000287651">
    <property type="component" value="Unassembled WGS sequence"/>
</dbReference>
<name>A0A426YUG8_ENSVE</name>
<evidence type="ECO:0000313" key="2">
    <source>
        <dbReference type="Proteomes" id="UP000287651"/>
    </source>
</evidence>
<gene>
    <name evidence="1" type="ORF">B296_00008172</name>
</gene>
<evidence type="ECO:0008006" key="3">
    <source>
        <dbReference type="Google" id="ProtNLM"/>
    </source>
</evidence>
<dbReference type="AlphaFoldDB" id="A0A426YUG8"/>
<evidence type="ECO:0000313" key="1">
    <source>
        <dbReference type="EMBL" id="RRT55355.1"/>
    </source>
</evidence>